<evidence type="ECO:0000256" key="1">
    <source>
        <dbReference type="SAM" id="MobiDB-lite"/>
    </source>
</evidence>
<dbReference type="Proteomes" id="UP000571817">
    <property type="component" value="Unassembled WGS sequence"/>
</dbReference>
<dbReference type="RefSeq" id="WP_179480703.1">
    <property type="nucleotide sequence ID" value="NZ_JACCFW010000001.1"/>
</dbReference>
<comment type="caution">
    <text evidence="3">The sequence shown here is derived from an EMBL/GenBank/DDBJ whole genome shotgun (WGS) entry which is preliminary data.</text>
</comment>
<feature type="transmembrane region" description="Helical" evidence="2">
    <location>
        <begin position="82"/>
        <end position="101"/>
    </location>
</feature>
<reference evidence="3 4" key="1">
    <citation type="submission" date="2020-07" db="EMBL/GenBank/DDBJ databases">
        <title>Sequencing the genomes of 1000 actinobacteria strains.</title>
        <authorList>
            <person name="Klenk H.-P."/>
        </authorList>
    </citation>
    <scope>NUCLEOTIDE SEQUENCE [LARGE SCALE GENOMIC DNA]</scope>
    <source>
        <strain evidence="3 4">DSM 29531</strain>
    </source>
</reference>
<feature type="compositionally biased region" description="Basic and acidic residues" evidence="1">
    <location>
        <begin position="152"/>
        <end position="164"/>
    </location>
</feature>
<keyword evidence="4" id="KW-1185">Reference proteome</keyword>
<accession>A0A853DFA8</accession>
<feature type="transmembrane region" description="Helical" evidence="2">
    <location>
        <begin position="12"/>
        <end position="34"/>
    </location>
</feature>
<dbReference type="Pfam" id="PF04186">
    <property type="entry name" value="FxsA"/>
    <property type="match status" value="1"/>
</dbReference>
<dbReference type="AlphaFoldDB" id="A0A853DFA8"/>
<keyword evidence="2" id="KW-0472">Membrane</keyword>
<organism evidence="3 4">
    <name type="scientific">Allobranchiibius huperziae</name>
    <dbReference type="NCBI Taxonomy" id="1874116"/>
    <lineage>
        <taxon>Bacteria</taxon>
        <taxon>Bacillati</taxon>
        <taxon>Actinomycetota</taxon>
        <taxon>Actinomycetes</taxon>
        <taxon>Micrococcales</taxon>
        <taxon>Dermacoccaceae</taxon>
        <taxon>Allobranchiibius</taxon>
    </lineage>
</organism>
<keyword evidence="2" id="KW-0812">Transmembrane</keyword>
<dbReference type="NCBIfam" id="NF008528">
    <property type="entry name" value="PRK11463.1-2"/>
    <property type="match status" value="1"/>
</dbReference>
<dbReference type="GO" id="GO:0016020">
    <property type="term" value="C:membrane"/>
    <property type="evidence" value="ECO:0007669"/>
    <property type="project" value="InterPro"/>
</dbReference>
<feature type="region of interest" description="Disordered" evidence="1">
    <location>
        <begin position="147"/>
        <end position="185"/>
    </location>
</feature>
<evidence type="ECO:0000313" key="3">
    <source>
        <dbReference type="EMBL" id="NYJ74659.1"/>
    </source>
</evidence>
<gene>
    <name evidence="3" type="ORF">HNR15_001622</name>
</gene>
<feature type="transmembrane region" description="Helical" evidence="2">
    <location>
        <begin position="40"/>
        <end position="57"/>
    </location>
</feature>
<name>A0A853DFA8_9MICO</name>
<keyword evidence="2" id="KW-1133">Transmembrane helix</keyword>
<dbReference type="PANTHER" id="PTHR35335:SF1">
    <property type="entry name" value="UPF0716 PROTEIN FXSA"/>
    <property type="match status" value="1"/>
</dbReference>
<proteinExistence type="predicted"/>
<dbReference type="InterPro" id="IPR007313">
    <property type="entry name" value="FxsA"/>
</dbReference>
<dbReference type="PANTHER" id="PTHR35335">
    <property type="entry name" value="UPF0716 PROTEIN FXSA"/>
    <property type="match status" value="1"/>
</dbReference>
<protein>
    <submittedName>
        <fullName evidence="3">UPF0716 protein FxsA</fullName>
    </submittedName>
</protein>
<evidence type="ECO:0000256" key="2">
    <source>
        <dbReference type="SAM" id="Phobius"/>
    </source>
</evidence>
<sequence length="185" mass="20144">MTTAPRRRTRWLQWVPLILFVTVVCEIAVIIAIARAIGGWQTLGLLVLCSLIGAWLVRREWSGAWRGLQEALRTGNMPADELADAALVLAGGLLILVPGFITDVLGLLLVLPFTRPVGRRLLQVLVARRVLGVAGSARVVRGERVPPTYRAEPYDQSKDQRADQGPDTPMAPGKPGAIEGKIVRD</sequence>
<dbReference type="EMBL" id="JACCFW010000001">
    <property type="protein sequence ID" value="NYJ74659.1"/>
    <property type="molecule type" value="Genomic_DNA"/>
</dbReference>
<evidence type="ECO:0000313" key="4">
    <source>
        <dbReference type="Proteomes" id="UP000571817"/>
    </source>
</evidence>